<evidence type="ECO:0000256" key="4">
    <source>
        <dbReference type="ARBA" id="ARBA00022989"/>
    </source>
</evidence>
<feature type="region of interest" description="Disordered" evidence="6">
    <location>
        <begin position="672"/>
        <end position="693"/>
    </location>
</feature>
<feature type="transmembrane region" description="Helical" evidence="7">
    <location>
        <begin position="76"/>
        <end position="94"/>
    </location>
</feature>
<dbReference type="InterPro" id="IPR017850">
    <property type="entry name" value="Alkaline_phosphatase_core_sf"/>
</dbReference>
<evidence type="ECO:0000256" key="6">
    <source>
        <dbReference type="SAM" id="MobiDB-lite"/>
    </source>
</evidence>
<keyword evidence="10" id="KW-1185">Reference proteome</keyword>
<evidence type="ECO:0000256" key="5">
    <source>
        <dbReference type="ARBA" id="ARBA00023136"/>
    </source>
</evidence>
<dbReference type="InterPro" id="IPR000917">
    <property type="entry name" value="Sulfatase_N"/>
</dbReference>
<feature type="transmembrane region" description="Helical" evidence="7">
    <location>
        <begin position="192"/>
        <end position="209"/>
    </location>
</feature>
<dbReference type="SUPFAM" id="SSF53649">
    <property type="entry name" value="Alkaline phosphatase-like"/>
    <property type="match status" value="1"/>
</dbReference>
<dbReference type="Pfam" id="PF00884">
    <property type="entry name" value="Sulfatase"/>
    <property type="match status" value="1"/>
</dbReference>
<reference evidence="10" key="1">
    <citation type="submission" date="2023-07" db="EMBL/GenBank/DDBJ databases">
        <title>Thauera sp. CAU 1555 isolated from sand of Yaerae Beach.</title>
        <authorList>
            <person name="Kim W."/>
        </authorList>
    </citation>
    <scope>NUCLEOTIDE SEQUENCE [LARGE SCALE GENOMIC DNA]</scope>
    <source>
        <strain evidence="10">CAU 1555</strain>
    </source>
</reference>
<feature type="transmembrane region" description="Helical" evidence="7">
    <location>
        <begin position="20"/>
        <end position="43"/>
    </location>
</feature>
<evidence type="ECO:0000256" key="2">
    <source>
        <dbReference type="ARBA" id="ARBA00022475"/>
    </source>
</evidence>
<accession>A0ABR9BAI9</accession>
<evidence type="ECO:0000313" key="10">
    <source>
        <dbReference type="Proteomes" id="UP000603602"/>
    </source>
</evidence>
<feature type="transmembrane region" description="Helical" evidence="7">
    <location>
        <begin position="149"/>
        <end position="172"/>
    </location>
</feature>
<sequence>MSASLAAPAPPASPRLARLWQGLAVFGPYAPLVMMVLVGLVLLSASRLGLMAWQWERVSATGLAGQMLLQGVRVDLIQLGLLALPPLLLAPFLATAPAWPLWRRLTWLWAILAITLLVFLELATPGFVGEYDSRPNRLFVEYLKYPREVSAMLWGGFRLHVLAGLSFTALAAWAMSRLMRPWLAEPRRGKHWQLWLSWPFVFLLVAFAIRSTTDHRPANPAMFALTADPMVNSLILNSAWSVAHAVYNLKHEAESGAVYGEMPVEEMLATVAAARGAEGLTSVSAALPELPTLSRLLPSRPRARPLNLVIVLEESLGATFVESLGGLPVTPELEKLKEQGWWFEQLYATGTRSVRGIEAVTTGFPPTPAQSVVKLSLSQTGFFSLADLLGRRGYHTEFIYGGESHFDNMRSFFKGNGFERVIDEKDYQAPVFTGSWGVSDEDLFNRAHQEITAHHAAGKPFFTLIFTSSNHSPFEFPDGRIELYDEEKGTENNAVKYADYALGRFFEQARASAYWQDTVFLVVADHDIRTKGDSLIPVERFHIPGLILGADIEPRRIRTVASQIDLPVTVLSLMGIEADTPMLGRDLSREAADAPGRAMMQYEQHYGWMEGQRLVILRPEKEPAHAVYDPAAKRLALATEPPADAAELERRALAHVLLPSWLYREQRYRLPDERTPARTAGPAGSGAMRATGG</sequence>
<evidence type="ECO:0000256" key="1">
    <source>
        <dbReference type="ARBA" id="ARBA00004651"/>
    </source>
</evidence>
<dbReference type="Gene3D" id="3.30.1120.80">
    <property type="match status" value="1"/>
</dbReference>
<dbReference type="PANTHER" id="PTHR47371:SF3">
    <property type="entry name" value="PHOSPHOGLYCEROL TRANSFERASE I"/>
    <property type="match status" value="1"/>
</dbReference>
<name>A0ABR9BAI9_9RHOO</name>
<keyword evidence="2" id="KW-1003">Cell membrane</keyword>
<dbReference type="RefSeq" id="WP_187718208.1">
    <property type="nucleotide sequence ID" value="NZ_JACTAH010000002.1"/>
</dbReference>
<comment type="caution">
    <text evidence="9">The sequence shown here is derived from an EMBL/GenBank/DDBJ whole genome shotgun (WGS) entry which is preliminary data.</text>
</comment>
<protein>
    <submittedName>
        <fullName evidence="9">LTA synthase family protein</fullName>
    </submittedName>
</protein>
<proteinExistence type="predicted"/>
<dbReference type="CDD" id="cd16015">
    <property type="entry name" value="LTA_synthase"/>
    <property type="match status" value="1"/>
</dbReference>
<dbReference type="InterPro" id="IPR050448">
    <property type="entry name" value="OpgB/LTA_synthase_biosynth"/>
</dbReference>
<organism evidence="9 10">
    <name type="scientific">Thauera sedimentorum</name>
    <dbReference type="NCBI Taxonomy" id="2767595"/>
    <lineage>
        <taxon>Bacteria</taxon>
        <taxon>Pseudomonadati</taxon>
        <taxon>Pseudomonadota</taxon>
        <taxon>Betaproteobacteria</taxon>
        <taxon>Rhodocyclales</taxon>
        <taxon>Zoogloeaceae</taxon>
        <taxon>Thauera</taxon>
    </lineage>
</organism>
<evidence type="ECO:0000256" key="3">
    <source>
        <dbReference type="ARBA" id="ARBA00022692"/>
    </source>
</evidence>
<evidence type="ECO:0000259" key="8">
    <source>
        <dbReference type="Pfam" id="PF00884"/>
    </source>
</evidence>
<feature type="transmembrane region" description="Helical" evidence="7">
    <location>
        <begin position="106"/>
        <end position="128"/>
    </location>
</feature>
<dbReference type="EMBL" id="JACYTO010000002">
    <property type="protein sequence ID" value="MBD8503364.1"/>
    <property type="molecule type" value="Genomic_DNA"/>
</dbReference>
<evidence type="ECO:0000256" key="7">
    <source>
        <dbReference type="SAM" id="Phobius"/>
    </source>
</evidence>
<dbReference type="Gene3D" id="3.40.720.10">
    <property type="entry name" value="Alkaline Phosphatase, subunit A"/>
    <property type="match status" value="1"/>
</dbReference>
<keyword evidence="5 7" id="KW-0472">Membrane</keyword>
<keyword evidence="3 7" id="KW-0812">Transmembrane</keyword>
<dbReference type="PANTHER" id="PTHR47371">
    <property type="entry name" value="LIPOTEICHOIC ACID SYNTHASE"/>
    <property type="match status" value="1"/>
</dbReference>
<comment type="subcellular location">
    <subcellularLocation>
        <location evidence="1">Cell membrane</location>
        <topology evidence="1">Multi-pass membrane protein</topology>
    </subcellularLocation>
</comment>
<dbReference type="Proteomes" id="UP000603602">
    <property type="component" value="Unassembled WGS sequence"/>
</dbReference>
<evidence type="ECO:0000313" key="9">
    <source>
        <dbReference type="EMBL" id="MBD8503364.1"/>
    </source>
</evidence>
<gene>
    <name evidence="9" type="ORF">IFO67_10770</name>
</gene>
<keyword evidence="4 7" id="KW-1133">Transmembrane helix</keyword>
<feature type="domain" description="Sulfatase N-terminal" evidence="8">
    <location>
        <begin position="307"/>
        <end position="576"/>
    </location>
</feature>